<organism evidence="3 4">
    <name type="scientific">Testicularia cyperi</name>
    <dbReference type="NCBI Taxonomy" id="1882483"/>
    <lineage>
        <taxon>Eukaryota</taxon>
        <taxon>Fungi</taxon>
        <taxon>Dikarya</taxon>
        <taxon>Basidiomycota</taxon>
        <taxon>Ustilaginomycotina</taxon>
        <taxon>Ustilaginomycetes</taxon>
        <taxon>Ustilaginales</taxon>
        <taxon>Anthracoideaceae</taxon>
        <taxon>Testicularia</taxon>
    </lineage>
</organism>
<evidence type="ECO:0000313" key="3">
    <source>
        <dbReference type="EMBL" id="PWY98188.1"/>
    </source>
</evidence>
<protein>
    <recommendedName>
        <fullName evidence="1">protein-ribulosamine 3-kinase</fullName>
        <ecNumber evidence="1">2.7.1.172</ecNumber>
    </recommendedName>
</protein>
<dbReference type="PANTHER" id="PTHR12149">
    <property type="entry name" value="FRUCTOSAMINE 3 KINASE-RELATED PROTEIN"/>
    <property type="match status" value="1"/>
</dbReference>
<comment type="catalytic activity">
    <reaction evidence="2">
        <text>N(6)-D-ribulosyl-L-lysyl-[protein] + ATP = N(6)-(3-O-phospho-D-ribulosyl)-L-lysyl-[protein] + ADP + H(+)</text>
        <dbReference type="Rhea" id="RHEA:48432"/>
        <dbReference type="Rhea" id="RHEA-COMP:12103"/>
        <dbReference type="Rhea" id="RHEA-COMP:12104"/>
        <dbReference type="ChEBI" id="CHEBI:15378"/>
        <dbReference type="ChEBI" id="CHEBI:30616"/>
        <dbReference type="ChEBI" id="CHEBI:90418"/>
        <dbReference type="ChEBI" id="CHEBI:90420"/>
        <dbReference type="ChEBI" id="CHEBI:456216"/>
        <dbReference type="EC" id="2.7.1.172"/>
    </reaction>
    <physiologicalReaction direction="left-to-right" evidence="2">
        <dbReference type="Rhea" id="RHEA:48433"/>
    </physiologicalReaction>
</comment>
<dbReference type="STRING" id="1882483.A0A317XLB3"/>
<dbReference type="Proteomes" id="UP000246740">
    <property type="component" value="Unassembled WGS sequence"/>
</dbReference>
<dbReference type="EC" id="2.7.1.172" evidence="1"/>
<dbReference type="PANTHER" id="PTHR12149:SF8">
    <property type="entry name" value="PROTEIN-RIBULOSAMINE 3-KINASE"/>
    <property type="match status" value="1"/>
</dbReference>
<accession>A0A317XLB3</accession>
<dbReference type="OrthoDB" id="5772781at2759"/>
<proteinExistence type="predicted"/>
<sequence>MYHYVDHFQTGPGPNQNLLQAVADTSEAGEHTDQDLHDSDWSEYMSLVDVPTATTAKFMFSPSHHHLEPSAYTTLAELKKMGSETALLKILQAECSVIGSSFTFAGSNRVTVKPSGHQLFAKLTTPAEQVLGEGESLKAMRAAFLTSGQTGTESLVPHVHACGEEADGRRAYLVTDWLELSPRIDRGAQRLLGKRLAYMHKNGTNKEGKFGFHVPTHCGATKQDNTWTASWTEFWGNRRIGDLVRRISASRKDSELEQLEEQLRTKYVASTFLDGQQAEELQTHERFSSSRVYPILLEPLEGKITPAILHGDLWSGNAGQDDATGSPMIFDSSYYGHNEAELGMMHMFGGFTADFFDAYHKVLPKFEPHYDQRIQLYELYHHLNHALMFGGSYRGGAISMMRSLVQYADRSAKAGL</sequence>
<gene>
    <name evidence="3" type="ORF">BCV70DRAFT_233135</name>
</gene>
<dbReference type="GO" id="GO:0102193">
    <property type="term" value="F:protein-ribulosamine 3-kinase activity"/>
    <property type="evidence" value="ECO:0007669"/>
    <property type="project" value="UniProtKB-EC"/>
</dbReference>
<dbReference type="Gene3D" id="3.90.1200.10">
    <property type="match status" value="1"/>
</dbReference>
<dbReference type="InterPro" id="IPR011009">
    <property type="entry name" value="Kinase-like_dom_sf"/>
</dbReference>
<dbReference type="SUPFAM" id="SSF56112">
    <property type="entry name" value="Protein kinase-like (PK-like)"/>
    <property type="match status" value="1"/>
</dbReference>
<dbReference type="InterPro" id="IPR016477">
    <property type="entry name" value="Fructo-/Ketosamine-3-kinase"/>
</dbReference>
<evidence type="ECO:0000313" key="4">
    <source>
        <dbReference type="Proteomes" id="UP000246740"/>
    </source>
</evidence>
<dbReference type="EMBL" id="KZ819199">
    <property type="protein sequence ID" value="PWY98188.1"/>
    <property type="molecule type" value="Genomic_DNA"/>
</dbReference>
<evidence type="ECO:0000256" key="1">
    <source>
        <dbReference type="ARBA" id="ARBA00011961"/>
    </source>
</evidence>
<keyword evidence="4" id="KW-1185">Reference proteome</keyword>
<evidence type="ECO:0000256" key="2">
    <source>
        <dbReference type="ARBA" id="ARBA00048655"/>
    </source>
</evidence>
<dbReference type="InParanoid" id="A0A317XLB3"/>
<name>A0A317XLB3_9BASI</name>
<dbReference type="AlphaFoldDB" id="A0A317XLB3"/>
<reference evidence="3 4" key="1">
    <citation type="journal article" date="2018" name="Mol. Biol. Evol.">
        <title>Broad Genomic Sampling Reveals a Smut Pathogenic Ancestry of the Fungal Clade Ustilaginomycotina.</title>
        <authorList>
            <person name="Kijpornyongpan T."/>
            <person name="Mondo S.J."/>
            <person name="Barry K."/>
            <person name="Sandor L."/>
            <person name="Lee J."/>
            <person name="Lipzen A."/>
            <person name="Pangilinan J."/>
            <person name="LaButti K."/>
            <person name="Hainaut M."/>
            <person name="Henrissat B."/>
            <person name="Grigoriev I.V."/>
            <person name="Spatafora J.W."/>
            <person name="Aime M.C."/>
        </authorList>
    </citation>
    <scope>NUCLEOTIDE SEQUENCE [LARGE SCALE GENOMIC DNA]</scope>
    <source>
        <strain evidence="3 4">MCA 3645</strain>
    </source>
</reference>
<dbReference type="Pfam" id="PF03881">
    <property type="entry name" value="Fructosamin_kin"/>
    <property type="match status" value="1"/>
</dbReference>